<evidence type="ECO:0000259" key="8">
    <source>
        <dbReference type="PROSITE" id="PS51462"/>
    </source>
</evidence>
<comment type="similarity">
    <text evidence="3">Belongs to the Nudix hydrolase family. NudK subfamily.</text>
</comment>
<proteinExistence type="inferred from homology"/>
<evidence type="ECO:0000256" key="6">
    <source>
        <dbReference type="ARBA" id="ARBA00032162"/>
    </source>
</evidence>
<sequence length="183" mass="20710">MSDLSWKILDSTYLVKAPWAVLRKDVCQMPSGYVVPEYYVLEYPNWVNAVAITADNQFILVRQYRHGVASTVLEIPGGVIDDGENELEAVKRELLEETGYSFDSFEEICELFPNPATSNNITTTYLAKGGVKLQNQQLDLQEEIQLVLVSPEELKELLFENKFGQALHTAALFYALRRLGMLS</sequence>
<evidence type="ECO:0000256" key="4">
    <source>
        <dbReference type="ARBA" id="ARBA00016377"/>
    </source>
</evidence>
<dbReference type="GO" id="GO:0016787">
    <property type="term" value="F:hydrolase activity"/>
    <property type="evidence" value="ECO:0007669"/>
    <property type="project" value="UniProtKB-KW"/>
</dbReference>
<evidence type="ECO:0000256" key="5">
    <source>
        <dbReference type="ARBA" id="ARBA00022801"/>
    </source>
</evidence>
<dbReference type="GO" id="GO:0019693">
    <property type="term" value="P:ribose phosphate metabolic process"/>
    <property type="evidence" value="ECO:0007669"/>
    <property type="project" value="TreeGrafter"/>
</dbReference>
<dbReference type="RefSeq" id="WP_132224086.1">
    <property type="nucleotide sequence ID" value="NZ_SMGO01000002.1"/>
</dbReference>
<dbReference type="Pfam" id="PF00293">
    <property type="entry name" value="NUDIX"/>
    <property type="match status" value="1"/>
</dbReference>
<name>A0A4R1LXH4_9SPHI</name>
<dbReference type="CDD" id="cd03424">
    <property type="entry name" value="NUDIX_ADPRase_Nudt5_UGPPase_Nudt14"/>
    <property type="match status" value="1"/>
</dbReference>
<comment type="catalytic activity">
    <reaction evidence="1">
        <text>GDP-alpha-D-mannose + H2O = alpha-D-mannose 1-phosphate + GMP + 2 H(+)</text>
        <dbReference type="Rhea" id="RHEA:27978"/>
        <dbReference type="ChEBI" id="CHEBI:15377"/>
        <dbReference type="ChEBI" id="CHEBI:15378"/>
        <dbReference type="ChEBI" id="CHEBI:57527"/>
        <dbReference type="ChEBI" id="CHEBI:58115"/>
        <dbReference type="ChEBI" id="CHEBI:58409"/>
    </reaction>
</comment>
<evidence type="ECO:0000313" key="9">
    <source>
        <dbReference type="EMBL" id="TCK83260.1"/>
    </source>
</evidence>
<reference evidence="9 10" key="1">
    <citation type="submission" date="2019-03" db="EMBL/GenBank/DDBJ databases">
        <title>Genomic Encyclopedia of Archaeal and Bacterial Type Strains, Phase II (KMG-II): from individual species to whole genera.</title>
        <authorList>
            <person name="Goeker M."/>
        </authorList>
    </citation>
    <scope>NUCLEOTIDE SEQUENCE [LARGE SCALE GENOMIC DNA]</scope>
    <source>
        <strain evidence="9 10">DSM 22554</strain>
    </source>
</reference>
<dbReference type="OrthoDB" id="9806150at2"/>
<dbReference type="AlphaFoldDB" id="A0A4R1LXH4"/>
<comment type="caution">
    <text evidence="9">The sequence shown here is derived from an EMBL/GenBank/DDBJ whole genome shotgun (WGS) entry which is preliminary data.</text>
</comment>
<accession>A0A4R1LXH4</accession>
<protein>
    <recommendedName>
        <fullName evidence="4">GDP-mannose pyrophosphatase</fullName>
    </recommendedName>
    <alternativeName>
        <fullName evidence="6">GDP-mannose hydrolase</fullName>
    </alternativeName>
    <alternativeName>
        <fullName evidence="7">GDPMK</fullName>
    </alternativeName>
</protein>
<dbReference type="PROSITE" id="PS00893">
    <property type="entry name" value="NUDIX_BOX"/>
    <property type="match status" value="1"/>
</dbReference>
<organism evidence="9 10">
    <name type="scientific">Albibacterium bauzanense</name>
    <dbReference type="NCBI Taxonomy" id="653929"/>
    <lineage>
        <taxon>Bacteria</taxon>
        <taxon>Pseudomonadati</taxon>
        <taxon>Bacteroidota</taxon>
        <taxon>Sphingobacteriia</taxon>
        <taxon>Sphingobacteriales</taxon>
        <taxon>Sphingobacteriaceae</taxon>
        <taxon>Albibacterium</taxon>
    </lineage>
</organism>
<keyword evidence="10" id="KW-1185">Reference proteome</keyword>
<dbReference type="GO" id="GO:0006753">
    <property type="term" value="P:nucleoside phosphate metabolic process"/>
    <property type="evidence" value="ECO:0007669"/>
    <property type="project" value="TreeGrafter"/>
</dbReference>
<evidence type="ECO:0000256" key="3">
    <source>
        <dbReference type="ARBA" id="ARBA00007275"/>
    </source>
</evidence>
<feature type="domain" description="Nudix hydrolase" evidence="8">
    <location>
        <begin position="42"/>
        <end position="171"/>
    </location>
</feature>
<evidence type="ECO:0000256" key="1">
    <source>
        <dbReference type="ARBA" id="ARBA00000847"/>
    </source>
</evidence>
<evidence type="ECO:0000313" key="10">
    <source>
        <dbReference type="Proteomes" id="UP000294616"/>
    </source>
</evidence>
<dbReference type="InterPro" id="IPR015797">
    <property type="entry name" value="NUDIX_hydrolase-like_dom_sf"/>
</dbReference>
<comment type="cofactor">
    <cofactor evidence="2">
        <name>Mg(2+)</name>
        <dbReference type="ChEBI" id="CHEBI:18420"/>
    </cofactor>
</comment>
<evidence type="ECO:0000256" key="7">
    <source>
        <dbReference type="ARBA" id="ARBA00032272"/>
    </source>
</evidence>
<dbReference type="PROSITE" id="PS51462">
    <property type="entry name" value="NUDIX"/>
    <property type="match status" value="1"/>
</dbReference>
<dbReference type="PANTHER" id="PTHR11839">
    <property type="entry name" value="UDP/ADP-SUGAR PYROPHOSPHATASE"/>
    <property type="match status" value="1"/>
</dbReference>
<keyword evidence="5" id="KW-0378">Hydrolase</keyword>
<dbReference type="Gene3D" id="3.90.79.10">
    <property type="entry name" value="Nucleoside Triphosphate Pyrophosphohydrolase"/>
    <property type="match status" value="1"/>
</dbReference>
<dbReference type="InterPro" id="IPR020084">
    <property type="entry name" value="NUDIX_hydrolase_CS"/>
</dbReference>
<dbReference type="InterPro" id="IPR000086">
    <property type="entry name" value="NUDIX_hydrolase_dom"/>
</dbReference>
<dbReference type="Proteomes" id="UP000294616">
    <property type="component" value="Unassembled WGS sequence"/>
</dbReference>
<dbReference type="SUPFAM" id="SSF55811">
    <property type="entry name" value="Nudix"/>
    <property type="match status" value="1"/>
</dbReference>
<dbReference type="PANTHER" id="PTHR11839:SF18">
    <property type="entry name" value="NUDIX HYDROLASE DOMAIN-CONTAINING PROTEIN"/>
    <property type="match status" value="1"/>
</dbReference>
<dbReference type="EMBL" id="SMGO01000002">
    <property type="protein sequence ID" value="TCK83260.1"/>
    <property type="molecule type" value="Genomic_DNA"/>
</dbReference>
<evidence type="ECO:0000256" key="2">
    <source>
        <dbReference type="ARBA" id="ARBA00001946"/>
    </source>
</evidence>
<gene>
    <name evidence="9" type="ORF">C8N28_1850</name>
</gene>